<protein>
    <submittedName>
        <fullName evidence="1">Uncharacterized protein</fullName>
    </submittedName>
</protein>
<accession>A0A1B1LRU6</accession>
<organism evidence="1">
    <name type="scientific">Vibrio parahaemolyticus</name>
    <dbReference type="NCBI Taxonomy" id="670"/>
    <lineage>
        <taxon>Bacteria</taxon>
        <taxon>Pseudomonadati</taxon>
        <taxon>Pseudomonadota</taxon>
        <taxon>Gammaproteobacteria</taxon>
        <taxon>Vibrionales</taxon>
        <taxon>Vibrionaceae</taxon>
        <taxon>Vibrio</taxon>
    </lineage>
</organism>
<geneLocation type="plasmid" evidence="1">
    <name>pVPS92-VEB</name>
</geneLocation>
<sequence>MSIEAELTNFTERLPKSWKADFNFAQNKNFDGTLIIWLGERHHRLKVEFKRIHRKESLRNVKANTQIDGRYVLVTNTLSDFLKDECENLGINYIDESGNIRIVNDELYILITKPYQSDVMAKQPVAMTEGIVKCVFALICEPALLKSTYEVISRKAGISVSMANKAIKFLIEKNHIQKDKLKRRFFDENSLMYDWLLSYYKHIGSKQRAIPYPPPLDWRAIELPDGAIWGGEAAAAELTNYLHPQNLFLYSKSQIQGYEFNNANPKAPRLQICRPFWGDELKITEKGRALLTIAELLATQDGRNREVAEIINDRYLHLKTLP</sequence>
<name>A0A1B1LRU6_VIBPH</name>
<evidence type="ECO:0000313" key="1">
    <source>
        <dbReference type="EMBL" id="ANS55769.1"/>
    </source>
</evidence>
<dbReference type="InterPro" id="IPR019238">
    <property type="entry name" value="AbiEi_2"/>
</dbReference>
<dbReference type="AlphaFoldDB" id="A0A1B1LRU6"/>
<proteinExistence type="predicted"/>
<reference evidence="1" key="1">
    <citation type="journal article" date="2016" name="Antimicrob. Agents Chemother.">
        <title>Genetic Characterization of a blaVEB-2-carrying plasmid in Vibrio parahaemolyticus.</title>
        <authorList>
            <person name="Li R."/>
            <person name="Ye L."/>
            <person name="Zheng Z."/>
            <person name="Chan E.W."/>
            <person name="Chen S."/>
        </authorList>
    </citation>
    <scope>NUCLEOTIDE SEQUENCE</scope>
    <source>
        <strain evidence="1">VPS92</strain>
        <plasmid evidence="1">pVPS92-VEB</plasmid>
    </source>
</reference>
<keyword evidence="1" id="KW-0614">Plasmid</keyword>
<dbReference type="EMBL" id="KU356480">
    <property type="protein sequence ID" value="ANS55769.1"/>
    <property type="molecule type" value="Genomic_DNA"/>
</dbReference>
<dbReference type="Pfam" id="PF09952">
    <property type="entry name" value="AbiEi_2"/>
    <property type="match status" value="1"/>
</dbReference>
<dbReference type="RefSeq" id="WP_017190684.1">
    <property type="nucleotide sequence ID" value="NZ_JAESOU010000019.1"/>
</dbReference>